<dbReference type="RefSeq" id="WP_159158932.1">
    <property type="nucleotide sequence ID" value="NZ_LR732798.1"/>
</dbReference>
<reference evidence="1 2" key="1">
    <citation type="submission" date="2019-10" db="EMBL/GenBank/DDBJ databases">
        <authorList>
            <person name="Karimi E."/>
        </authorList>
    </citation>
    <scope>NUCLEOTIDE SEQUENCE [LARGE SCALE GENOMIC DNA]</scope>
    <source>
        <strain evidence="1">Aeromonas sp. 8C</strain>
    </source>
</reference>
<dbReference type="EMBL" id="CABWLC010000008">
    <property type="protein sequence ID" value="VXA84048.1"/>
    <property type="molecule type" value="Genomic_DNA"/>
</dbReference>
<gene>
    <name evidence="1" type="ORF">AERO8C_160201</name>
</gene>
<proteinExistence type="predicted"/>
<dbReference type="Proteomes" id="UP000439123">
    <property type="component" value="Unassembled WGS sequence"/>
</dbReference>
<accession>A0A653KZ92</accession>
<protein>
    <submittedName>
        <fullName evidence="1">Uncharacterized protein</fullName>
    </submittedName>
</protein>
<dbReference type="AlphaFoldDB" id="A0A653KZ92"/>
<sequence length="93" mass="10322">MTVTFSEACERDIKAARHVRVAVYPEVKDWLPVQVRLEVSDCPRQLGFTSAAHRAGHYLVQDADLGEVMAAVNALRGQQQRPATLEMIKCAIS</sequence>
<evidence type="ECO:0000313" key="1">
    <source>
        <dbReference type="EMBL" id="VXA84048.1"/>
    </source>
</evidence>
<organism evidence="1 2">
    <name type="scientific">Aeromonas veronii</name>
    <dbReference type="NCBI Taxonomy" id="654"/>
    <lineage>
        <taxon>Bacteria</taxon>
        <taxon>Pseudomonadati</taxon>
        <taxon>Pseudomonadota</taxon>
        <taxon>Gammaproteobacteria</taxon>
        <taxon>Aeromonadales</taxon>
        <taxon>Aeromonadaceae</taxon>
        <taxon>Aeromonas</taxon>
    </lineage>
</organism>
<name>A0A653KZ92_AERVE</name>
<evidence type="ECO:0000313" key="2">
    <source>
        <dbReference type="Proteomes" id="UP000439123"/>
    </source>
</evidence>